<dbReference type="SMART" id="SM00382">
    <property type="entry name" value="AAA"/>
    <property type="match status" value="1"/>
</dbReference>
<evidence type="ECO:0000313" key="10">
    <source>
        <dbReference type="EMBL" id="PSR35102.1"/>
    </source>
</evidence>
<name>A0A2T2XKT3_9FIRM</name>
<dbReference type="EMBL" id="PXYW01000004">
    <property type="protein sequence ID" value="PSR35102.1"/>
    <property type="molecule type" value="Genomic_DNA"/>
</dbReference>
<keyword evidence="7" id="KW-1278">Translocase</keyword>
<dbReference type="FunFam" id="3.40.50.300:FF:000589">
    <property type="entry name" value="ABC transporter, ATP-binding subunit"/>
    <property type="match status" value="1"/>
</dbReference>
<comment type="caution">
    <text evidence="10">The sequence shown here is derived from an EMBL/GenBank/DDBJ whole genome shotgun (WGS) entry which is preliminary data.</text>
</comment>
<evidence type="ECO:0000256" key="5">
    <source>
        <dbReference type="ARBA" id="ARBA00022741"/>
    </source>
</evidence>
<dbReference type="InterPro" id="IPR017871">
    <property type="entry name" value="ABC_transporter-like_CS"/>
</dbReference>
<gene>
    <name evidence="10" type="ORF">C7B46_02835</name>
</gene>
<evidence type="ECO:0000313" key="11">
    <source>
        <dbReference type="Proteomes" id="UP000242972"/>
    </source>
</evidence>
<protein>
    <submittedName>
        <fullName evidence="10">ABC transporter</fullName>
    </submittedName>
</protein>
<dbReference type="PANTHER" id="PTHR42711">
    <property type="entry name" value="ABC TRANSPORTER ATP-BINDING PROTEIN"/>
    <property type="match status" value="1"/>
</dbReference>
<evidence type="ECO:0000256" key="7">
    <source>
        <dbReference type="ARBA" id="ARBA00022967"/>
    </source>
</evidence>
<dbReference type="AlphaFoldDB" id="A0A2T2XKT3"/>
<evidence type="ECO:0000256" key="2">
    <source>
        <dbReference type="ARBA" id="ARBA00005417"/>
    </source>
</evidence>
<dbReference type="Pfam" id="PF00005">
    <property type="entry name" value="ABC_tran"/>
    <property type="match status" value="1"/>
</dbReference>
<dbReference type="PROSITE" id="PS00211">
    <property type="entry name" value="ABC_TRANSPORTER_1"/>
    <property type="match status" value="1"/>
</dbReference>
<proteinExistence type="inferred from homology"/>
<dbReference type="InterPro" id="IPR003593">
    <property type="entry name" value="AAA+_ATPase"/>
</dbReference>
<keyword evidence="6" id="KW-0067">ATP-binding</keyword>
<organism evidence="10 11">
    <name type="scientific">Sulfobacillus benefaciens</name>
    <dbReference type="NCBI Taxonomy" id="453960"/>
    <lineage>
        <taxon>Bacteria</taxon>
        <taxon>Bacillati</taxon>
        <taxon>Bacillota</taxon>
        <taxon>Clostridia</taxon>
        <taxon>Eubacteriales</taxon>
        <taxon>Clostridiales Family XVII. Incertae Sedis</taxon>
        <taxon>Sulfobacillus</taxon>
    </lineage>
</organism>
<keyword evidence="4" id="KW-1003">Cell membrane</keyword>
<comment type="subcellular location">
    <subcellularLocation>
        <location evidence="1">Cell membrane</location>
    </subcellularLocation>
</comment>
<dbReference type="PROSITE" id="PS50893">
    <property type="entry name" value="ABC_TRANSPORTER_2"/>
    <property type="match status" value="1"/>
</dbReference>
<evidence type="ECO:0000256" key="3">
    <source>
        <dbReference type="ARBA" id="ARBA00022448"/>
    </source>
</evidence>
<reference evidence="10 11" key="1">
    <citation type="journal article" date="2014" name="BMC Genomics">
        <title>Comparison of environmental and isolate Sulfobacillus genomes reveals diverse carbon, sulfur, nitrogen, and hydrogen metabolisms.</title>
        <authorList>
            <person name="Justice N.B."/>
            <person name="Norman A."/>
            <person name="Brown C.T."/>
            <person name="Singh A."/>
            <person name="Thomas B.C."/>
            <person name="Banfield J.F."/>
        </authorList>
    </citation>
    <scope>NUCLEOTIDE SEQUENCE [LARGE SCALE GENOMIC DNA]</scope>
    <source>
        <strain evidence="10">AMDSBA4</strain>
    </source>
</reference>
<keyword evidence="8" id="KW-0472">Membrane</keyword>
<dbReference type="GO" id="GO:0005524">
    <property type="term" value="F:ATP binding"/>
    <property type="evidence" value="ECO:0007669"/>
    <property type="project" value="UniProtKB-KW"/>
</dbReference>
<dbReference type="InterPro" id="IPR050763">
    <property type="entry name" value="ABC_transporter_ATP-binding"/>
</dbReference>
<evidence type="ECO:0000259" key="9">
    <source>
        <dbReference type="PROSITE" id="PS50893"/>
    </source>
</evidence>
<dbReference type="CDD" id="cd03263">
    <property type="entry name" value="ABC_subfamily_A"/>
    <property type="match status" value="1"/>
</dbReference>
<dbReference type="Gene3D" id="3.40.50.300">
    <property type="entry name" value="P-loop containing nucleotide triphosphate hydrolases"/>
    <property type="match status" value="1"/>
</dbReference>
<comment type="similarity">
    <text evidence="2">Belongs to the ABC transporter superfamily.</text>
</comment>
<dbReference type="SUPFAM" id="SSF52540">
    <property type="entry name" value="P-loop containing nucleoside triphosphate hydrolases"/>
    <property type="match status" value="1"/>
</dbReference>
<dbReference type="GO" id="GO:0005886">
    <property type="term" value="C:plasma membrane"/>
    <property type="evidence" value="ECO:0007669"/>
    <property type="project" value="UniProtKB-SubCell"/>
</dbReference>
<evidence type="ECO:0000256" key="6">
    <source>
        <dbReference type="ARBA" id="ARBA00022840"/>
    </source>
</evidence>
<evidence type="ECO:0000256" key="4">
    <source>
        <dbReference type="ARBA" id="ARBA00022475"/>
    </source>
</evidence>
<feature type="domain" description="ABC transporter" evidence="9">
    <location>
        <begin position="5"/>
        <end position="230"/>
    </location>
</feature>
<sequence length="303" mass="33734">MEKGLRLENISKRYGTMTAVDSLTLTVPSGIVFGLLGPNGAGKTTTLEIIEGLRRPDEGHVWWNDMDVTRNPEHARSHFGMQLQTSAFFELLTVKETLELFHSLYRKRLSVGDLIERLDLTEKQNARVGGLSGGQQQRLALACALINDPEVVFLDEPSAGLDPQARRTLWDVILGLKSEGRTVVLTTHYMEEAEVLADRLAIIDHGHVLDEGTPRELIQRHMPAAVIELSRTVGVDASVDLPAVQRTENRDEMTILVSDHLENTLVGLVNWAQREGRELTGLTTRSATLEDVFLELTGRSLRE</sequence>
<accession>A0A2T2XKT3</accession>
<dbReference type="InterPro" id="IPR027417">
    <property type="entry name" value="P-loop_NTPase"/>
</dbReference>
<keyword evidence="5" id="KW-0547">Nucleotide-binding</keyword>
<dbReference type="Proteomes" id="UP000242972">
    <property type="component" value="Unassembled WGS sequence"/>
</dbReference>
<dbReference type="PANTHER" id="PTHR42711:SF5">
    <property type="entry name" value="ABC TRANSPORTER ATP-BINDING PROTEIN NATA"/>
    <property type="match status" value="1"/>
</dbReference>
<dbReference type="InterPro" id="IPR003439">
    <property type="entry name" value="ABC_transporter-like_ATP-bd"/>
</dbReference>
<evidence type="ECO:0000256" key="8">
    <source>
        <dbReference type="ARBA" id="ARBA00023136"/>
    </source>
</evidence>
<dbReference type="GO" id="GO:0016887">
    <property type="term" value="F:ATP hydrolysis activity"/>
    <property type="evidence" value="ECO:0007669"/>
    <property type="project" value="InterPro"/>
</dbReference>
<evidence type="ECO:0000256" key="1">
    <source>
        <dbReference type="ARBA" id="ARBA00004236"/>
    </source>
</evidence>
<keyword evidence="3" id="KW-0813">Transport</keyword>